<dbReference type="PROSITE" id="PS00792">
    <property type="entry name" value="DHPS_1"/>
    <property type="match status" value="1"/>
</dbReference>
<dbReference type="CDD" id="cd00739">
    <property type="entry name" value="DHPS"/>
    <property type="match status" value="1"/>
</dbReference>
<comment type="pathway">
    <text evidence="4">Cofactor biosynthesis; tetrahydrofolate biosynthesis; 7,8-dihydrofolate from 2-amino-4-hydroxy-6-hydroxymethyl-7,8-dihydropteridine diphosphate and 4-aminobenzoate: step 1/2.</text>
</comment>
<keyword evidence="13" id="KW-0289">Folate biosynthesis</keyword>
<evidence type="ECO:0000256" key="7">
    <source>
        <dbReference type="ARBA" id="ARBA00022679"/>
    </source>
</evidence>
<dbReference type="InterPro" id="IPR045031">
    <property type="entry name" value="DHP_synth-like"/>
</dbReference>
<accession>A0AAX4P6P7</accession>
<keyword evidence="12" id="KW-0460">Magnesium</keyword>
<comment type="catalytic activity">
    <reaction evidence="1">
        <text>(7,8-dihydropterin-6-yl)methyl diphosphate + 4-aminobenzoate = 7,8-dihydropteroate + diphosphate</text>
        <dbReference type="Rhea" id="RHEA:19949"/>
        <dbReference type="ChEBI" id="CHEBI:17836"/>
        <dbReference type="ChEBI" id="CHEBI:17839"/>
        <dbReference type="ChEBI" id="CHEBI:33019"/>
        <dbReference type="ChEBI" id="CHEBI:72950"/>
        <dbReference type="EC" id="2.5.1.15"/>
    </reaction>
</comment>
<comment type="similarity">
    <text evidence="6">In the C-terminal section; belongs to the DHPS family.</text>
</comment>
<sequence length="497" mass="53073">MSMRALQGLGGALLGSLSRTYATEAVVAVGSNQGDRVSNVWAGLASLTARQDTEILQYGCLYETKPAYLEDQGDFLNTAVLVRTELGPIPLLDALKRIELECGRDVGGGIRYGPRPLDLDVVFYGGLDFRDERLEVPHPRWRERSFVVAPVCDLLPVGSASGAGSCSGRLEEARDAWRDLGGEASVGGDEIRRVIPTGSGEVVSLSDRSHIMGILNATPDSFSDGGLFQTTRESLTQARRMAREGASIVDVGGQSTRPGADRVGCQEELDRVLPVVEAIKGAGDLSRVLVSVDTFYAQVAEEAVRAGADLVNDVSSGSLDADMHRTVARLGVPYVMMHMRGDPKTMQSAQNTSYADLVSDIASELDAKVDLALDEGMMPWCVITDPGVGFAKTHDQNCEILCRAGEIRRSFAKGFLRRAPMMVGPSRKGFLGRIVGKEDPKERDVATAAAAALASAQGCNLFRVHNVGVASDALRVADAVGAFQPGRVRLPHTTANN</sequence>
<dbReference type="FunFam" id="3.20.20.20:FF:000006">
    <property type="entry name" value="Dihydropteroate synthase"/>
    <property type="match status" value="1"/>
</dbReference>
<dbReference type="Gene3D" id="3.20.20.20">
    <property type="entry name" value="Dihydropteroate synthase-like"/>
    <property type="match status" value="1"/>
</dbReference>
<evidence type="ECO:0000256" key="13">
    <source>
        <dbReference type="ARBA" id="ARBA00022909"/>
    </source>
</evidence>
<dbReference type="GO" id="GO:0004156">
    <property type="term" value="F:dihydropteroate synthase activity"/>
    <property type="evidence" value="ECO:0007669"/>
    <property type="project" value="UniProtKB-EC"/>
</dbReference>
<keyword evidence="11" id="KW-0067">ATP-binding</keyword>
<dbReference type="PANTHER" id="PTHR20941">
    <property type="entry name" value="FOLATE SYNTHESIS PROTEINS"/>
    <property type="match status" value="1"/>
</dbReference>
<organism evidence="16 17">
    <name type="scientific">Chloropicon roscoffensis</name>
    <dbReference type="NCBI Taxonomy" id="1461544"/>
    <lineage>
        <taxon>Eukaryota</taxon>
        <taxon>Viridiplantae</taxon>
        <taxon>Chlorophyta</taxon>
        <taxon>Chloropicophyceae</taxon>
        <taxon>Chloropicales</taxon>
        <taxon>Chloropicaceae</taxon>
        <taxon>Chloropicon</taxon>
    </lineage>
</organism>
<evidence type="ECO:0000256" key="5">
    <source>
        <dbReference type="ARBA" id="ARBA00005051"/>
    </source>
</evidence>
<evidence type="ECO:0000256" key="3">
    <source>
        <dbReference type="ARBA" id="ARBA00001946"/>
    </source>
</evidence>
<keyword evidence="9" id="KW-0547">Nucleotide-binding</keyword>
<dbReference type="InterPro" id="IPR000489">
    <property type="entry name" value="Pterin-binding_dom"/>
</dbReference>
<dbReference type="InterPro" id="IPR035907">
    <property type="entry name" value="Hppk_sf"/>
</dbReference>
<gene>
    <name evidence="16" type="ORF">HKI87_04g32630</name>
</gene>
<dbReference type="InterPro" id="IPR006390">
    <property type="entry name" value="DHP_synth_dom"/>
</dbReference>
<evidence type="ECO:0000256" key="6">
    <source>
        <dbReference type="ARBA" id="ARBA00009951"/>
    </source>
</evidence>
<dbReference type="Pfam" id="PF00809">
    <property type="entry name" value="Pterin_bind"/>
    <property type="match status" value="1"/>
</dbReference>
<dbReference type="PANTHER" id="PTHR20941:SF1">
    <property type="entry name" value="FOLIC ACID SYNTHESIS PROTEIN FOL1"/>
    <property type="match status" value="1"/>
</dbReference>
<evidence type="ECO:0000256" key="8">
    <source>
        <dbReference type="ARBA" id="ARBA00022723"/>
    </source>
</evidence>
<evidence type="ECO:0000256" key="14">
    <source>
        <dbReference type="ARBA" id="ARBA00023268"/>
    </source>
</evidence>
<dbReference type="Gene3D" id="3.30.70.560">
    <property type="entry name" value="7,8-Dihydro-6-hydroxymethylpterin-pyrophosphokinase HPPK"/>
    <property type="match status" value="1"/>
</dbReference>
<reference evidence="16 17" key="1">
    <citation type="submission" date="2024-03" db="EMBL/GenBank/DDBJ databases">
        <title>Complete genome sequence of the green alga Chloropicon roscoffensis RCC1871.</title>
        <authorList>
            <person name="Lemieux C."/>
            <person name="Pombert J.-F."/>
            <person name="Otis C."/>
            <person name="Turmel M."/>
        </authorList>
    </citation>
    <scope>NUCLEOTIDE SEQUENCE [LARGE SCALE GENOMIC DNA]</scope>
    <source>
        <strain evidence="16 17">RCC1871</strain>
    </source>
</reference>
<dbReference type="GO" id="GO:0046654">
    <property type="term" value="P:tetrahydrofolate biosynthetic process"/>
    <property type="evidence" value="ECO:0007669"/>
    <property type="project" value="TreeGrafter"/>
</dbReference>
<dbReference type="InterPro" id="IPR000550">
    <property type="entry name" value="Hppk"/>
</dbReference>
<dbReference type="CDD" id="cd00483">
    <property type="entry name" value="HPPK"/>
    <property type="match status" value="1"/>
</dbReference>
<keyword evidence="10" id="KW-0418">Kinase</keyword>
<dbReference type="GO" id="GO:0003848">
    <property type="term" value="F:2-amino-4-hydroxy-6-hydroxymethyldihydropteridine diphosphokinase activity"/>
    <property type="evidence" value="ECO:0007669"/>
    <property type="project" value="UniProtKB-EC"/>
</dbReference>
<dbReference type="GO" id="GO:0046656">
    <property type="term" value="P:folic acid biosynthetic process"/>
    <property type="evidence" value="ECO:0007669"/>
    <property type="project" value="UniProtKB-KW"/>
</dbReference>
<comment type="cofactor">
    <cofactor evidence="3">
        <name>Mg(2+)</name>
        <dbReference type="ChEBI" id="CHEBI:18420"/>
    </cofactor>
</comment>
<dbReference type="Pfam" id="PF01288">
    <property type="entry name" value="HPPK"/>
    <property type="match status" value="1"/>
</dbReference>
<evidence type="ECO:0000313" key="17">
    <source>
        <dbReference type="Proteomes" id="UP001472866"/>
    </source>
</evidence>
<evidence type="ECO:0000259" key="15">
    <source>
        <dbReference type="PROSITE" id="PS50972"/>
    </source>
</evidence>
<keyword evidence="7" id="KW-0808">Transferase</keyword>
<dbReference type="GO" id="GO:0005524">
    <property type="term" value="F:ATP binding"/>
    <property type="evidence" value="ECO:0007669"/>
    <property type="project" value="UniProtKB-KW"/>
</dbReference>
<dbReference type="GO" id="GO:0016301">
    <property type="term" value="F:kinase activity"/>
    <property type="evidence" value="ECO:0007669"/>
    <property type="project" value="UniProtKB-KW"/>
</dbReference>
<dbReference type="Proteomes" id="UP001472866">
    <property type="component" value="Chromosome 04"/>
</dbReference>
<evidence type="ECO:0000313" key="16">
    <source>
        <dbReference type="EMBL" id="WZN61728.1"/>
    </source>
</evidence>
<keyword evidence="17" id="KW-1185">Reference proteome</keyword>
<evidence type="ECO:0000256" key="1">
    <source>
        <dbReference type="ARBA" id="ARBA00000012"/>
    </source>
</evidence>
<dbReference type="GO" id="GO:0046872">
    <property type="term" value="F:metal ion binding"/>
    <property type="evidence" value="ECO:0007669"/>
    <property type="project" value="UniProtKB-KW"/>
</dbReference>
<dbReference type="NCBIfam" id="TIGR01496">
    <property type="entry name" value="DHPS"/>
    <property type="match status" value="1"/>
</dbReference>
<evidence type="ECO:0000256" key="12">
    <source>
        <dbReference type="ARBA" id="ARBA00022842"/>
    </source>
</evidence>
<dbReference type="InterPro" id="IPR011005">
    <property type="entry name" value="Dihydropteroate_synth-like_sf"/>
</dbReference>
<dbReference type="SUPFAM" id="SSF51717">
    <property type="entry name" value="Dihydropteroate synthetase-like"/>
    <property type="match status" value="1"/>
</dbReference>
<evidence type="ECO:0000256" key="2">
    <source>
        <dbReference type="ARBA" id="ARBA00000198"/>
    </source>
</evidence>
<evidence type="ECO:0000256" key="4">
    <source>
        <dbReference type="ARBA" id="ARBA00004763"/>
    </source>
</evidence>
<evidence type="ECO:0000256" key="9">
    <source>
        <dbReference type="ARBA" id="ARBA00022741"/>
    </source>
</evidence>
<evidence type="ECO:0000256" key="10">
    <source>
        <dbReference type="ARBA" id="ARBA00022777"/>
    </source>
</evidence>
<dbReference type="NCBIfam" id="TIGR01498">
    <property type="entry name" value="folK"/>
    <property type="match status" value="1"/>
</dbReference>
<dbReference type="PROSITE" id="PS50972">
    <property type="entry name" value="PTERIN_BINDING"/>
    <property type="match status" value="1"/>
</dbReference>
<protein>
    <submittedName>
        <fullName evidence="16">Dihydropteroate synthase</fullName>
    </submittedName>
</protein>
<dbReference type="PROSITE" id="PS00793">
    <property type="entry name" value="DHPS_2"/>
    <property type="match status" value="1"/>
</dbReference>
<name>A0AAX4P6P7_9CHLO</name>
<dbReference type="PROSITE" id="PS00794">
    <property type="entry name" value="HPPK"/>
    <property type="match status" value="1"/>
</dbReference>
<evidence type="ECO:0000256" key="11">
    <source>
        <dbReference type="ARBA" id="ARBA00022840"/>
    </source>
</evidence>
<keyword evidence="14" id="KW-0511">Multifunctional enzyme</keyword>
<feature type="domain" description="Pterin-binding" evidence="15">
    <location>
        <begin position="209"/>
        <end position="475"/>
    </location>
</feature>
<proteinExistence type="inferred from homology"/>
<comment type="catalytic activity">
    <reaction evidence="2">
        <text>6-hydroxymethyl-7,8-dihydropterin + ATP = (7,8-dihydropterin-6-yl)methyl diphosphate + AMP + H(+)</text>
        <dbReference type="Rhea" id="RHEA:11412"/>
        <dbReference type="ChEBI" id="CHEBI:15378"/>
        <dbReference type="ChEBI" id="CHEBI:30616"/>
        <dbReference type="ChEBI" id="CHEBI:44841"/>
        <dbReference type="ChEBI" id="CHEBI:72950"/>
        <dbReference type="ChEBI" id="CHEBI:456215"/>
        <dbReference type="EC" id="2.7.6.3"/>
    </reaction>
</comment>
<dbReference type="EMBL" id="CP151504">
    <property type="protein sequence ID" value="WZN61728.1"/>
    <property type="molecule type" value="Genomic_DNA"/>
</dbReference>
<keyword evidence="8" id="KW-0479">Metal-binding</keyword>
<comment type="pathway">
    <text evidence="5">Cofactor biosynthesis; tetrahydrofolate biosynthesis; 2-amino-4-hydroxy-6-hydroxymethyl-7,8-dihydropteridine diphosphate from 7,8-dihydroneopterin triphosphate: step 4/4.</text>
</comment>
<dbReference type="AlphaFoldDB" id="A0AAX4P6P7"/>
<dbReference type="SUPFAM" id="SSF55083">
    <property type="entry name" value="6-hydroxymethyl-7,8-dihydropterin pyrophosphokinase, HPPK"/>
    <property type="match status" value="1"/>
</dbReference>